<reference evidence="3" key="1">
    <citation type="journal article" date="2019" name="Int. J. Syst. Evol. Microbiol.">
        <title>The Global Catalogue of Microorganisms (GCM) 10K type strain sequencing project: providing services to taxonomists for standard genome sequencing and annotation.</title>
        <authorList>
            <consortium name="The Broad Institute Genomics Platform"/>
            <consortium name="The Broad Institute Genome Sequencing Center for Infectious Disease"/>
            <person name="Wu L."/>
            <person name="Ma J."/>
        </authorList>
    </citation>
    <scope>NUCLEOTIDE SEQUENCE [LARGE SCALE GENOMIC DNA]</scope>
    <source>
        <strain evidence="3">JCM 14322</strain>
    </source>
</reference>
<sequence>MGLPEPSPWANQSHDGLLDATDLPDGWHLPHRFPGERSDDPSAQIDELLGYNDWANSEEQVQGQQESDQNETIDGRWRYLEHEATRTRVMIRLQRQLFAVPEEIRITGVIYLPWRPGDPITSQLLRELPTARIEAAINKRLFAMKRTETITGGKIVLPSGRKVSERDLLKPLGDPKKVPDFYELVALQHGRLTQQGDPNPSATMAQINGVALSTAQGWITKARDRGFLPPGRRGRAG</sequence>
<dbReference type="EMBL" id="BAAANJ010000009">
    <property type="protein sequence ID" value="GAA1815405.1"/>
    <property type="molecule type" value="Genomic_DNA"/>
</dbReference>
<organism evidence="2 3">
    <name type="scientific">Agromyces neolithicus</name>
    <dbReference type="NCBI Taxonomy" id="269420"/>
    <lineage>
        <taxon>Bacteria</taxon>
        <taxon>Bacillati</taxon>
        <taxon>Actinomycetota</taxon>
        <taxon>Actinomycetes</taxon>
        <taxon>Micrococcales</taxon>
        <taxon>Microbacteriaceae</taxon>
        <taxon>Agromyces</taxon>
    </lineage>
</organism>
<accession>A0ABN2M955</accession>
<proteinExistence type="predicted"/>
<evidence type="ECO:0000256" key="1">
    <source>
        <dbReference type="SAM" id="MobiDB-lite"/>
    </source>
</evidence>
<feature type="region of interest" description="Disordered" evidence="1">
    <location>
        <begin position="1"/>
        <end position="42"/>
    </location>
</feature>
<name>A0ABN2M955_9MICO</name>
<keyword evidence="3" id="KW-1185">Reference proteome</keyword>
<comment type="caution">
    <text evidence="2">The sequence shown here is derived from an EMBL/GenBank/DDBJ whole genome shotgun (WGS) entry which is preliminary data.</text>
</comment>
<protein>
    <submittedName>
        <fullName evidence="2">Uncharacterized protein</fullName>
    </submittedName>
</protein>
<evidence type="ECO:0000313" key="2">
    <source>
        <dbReference type="EMBL" id="GAA1815405.1"/>
    </source>
</evidence>
<dbReference type="RefSeq" id="WP_344296780.1">
    <property type="nucleotide sequence ID" value="NZ_BAAANJ010000009.1"/>
</dbReference>
<gene>
    <name evidence="2" type="ORF">GCM10009749_26450</name>
</gene>
<dbReference type="Proteomes" id="UP001500002">
    <property type="component" value="Unassembled WGS sequence"/>
</dbReference>
<evidence type="ECO:0000313" key="3">
    <source>
        <dbReference type="Proteomes" id="UP001500002"/>
    </source>
</evidence>